<feature type="signal peptide" evidence="1">
    <location>
        <begin position="1"/>
        <end position="31"/>
    </location>
</feature>
<keyword evidence="3" id="KW-1185">Reference proteome</keyword>
<name>A0ABM9LCF9_9MYCO</name>
<reference evidence="2 3" key="1">
    <citation type="submission" date="2023-08" db="EMBL/GenBank/DDBJ databases">
        <authorList>
            <person name="Folkvardsen B D."/>
            <person name="Norman A."/>
        </authorList>
    </citation>
    <scope>NUCLEOTIDE SEQUENCE [LARGE SCALE GENOMIC DNA]</scope>
    <source>
        <strain evidence="2 3">Mu0102</strain>
    </source>
</reference>
<evidence type="ECO:0000313" key="3">
    <source>
        <dbReference type="Proteomes" id="UP001190464"/>
    </source>
</evidence>
<evidence type="ECO:0000313" key="2">
    <source>
        <dbReference type="EMBL" id="CAJ1496696.1"/>
    </source>
</evidence>
<proteinExistence type="predicted"/>
<feature type="chain" id="PRO_5045668532" evidence="1">
    <location>
        <begin position="32"/>
        <end position="152"/>
    </location>
</feature>
<dbReference type="EMBL" id="OY726398">
    <property type="protein sequence ID" value="CAJ1496696.1"/>
    <property type="molecule type" value="Genomic_DNA"/>
</dbReference>
<accession>A0ABM9LCF9</accession>
<evidence type="ECO:0000256" key="1">
    <source>
        <dbReference type="SAM" id="SignalP"/>
    </source>
</evidence>
<dbReference type="RefSeq" id="WP_308485279.1">
    <property type="nucleotide sequence ID" value="NZ_OY726398.1"/>
</dbReference>
<keyword evidence="1" id="KW-0732">Signal</keyword>
<organism evidence="2 3">
    <name type="scientific">[Mycobacterium] holstebronense</name>
    <dbReference type="NCBI Taxonomy" id="3064288"/>
    <lineage>
        <taxon>Bacteria</taxon>
        <taxon>Bacillati</taxon>
        <taxon>Actinomycetota</taxon>
        <taxon>Actinomycetes</taxon>
        <taxon>Mycobacteriales</taxon>
        <taxon>Mycobacteriaceae</taxon>
        <taxon>Mycolicibacterium</taxon>
    </lineage>
</organism>
<sequence>MRSSAGCRFGLGLAALLVGVAVSGCGADADADTGTDATTGFHLVVRQDGRILDEFDLARLGDLPQTEIATPQSHGSPVQRGPAVRAVLDAAGATAVHSVRFEGRDPAQTLAAAELTDQVVLSFTKRDTLKLAGVDLERDRWVRDVSTVVVNP</sequence>
<protein>
    <submittedName>
        <fullName evidence="2">Uncharacterized protein</fullName>
    </submittedName>
</protein>
<dbReference type="PROSITE" id="PS51257">
    <property type="entry name" value="PROKAR_LIPOPROTEIN"/>
    <property type="match status" value="1"/>
</dbReference>
<dbReference type="Proteomes" id="UP001190464">
    <property type="component" value="Chromosome"/>
</dbReference>
<gene>
    <name evidence="2" type="ORF">MU0102_000282</name>
</gene>